<keyword evidence="5" id="KW-0560">Oxidoreductase</keyword>
<dbReference type="SUPFAM" id="SSF54292">
    <property type="entry name" value="2Fe-2S ferredoxin-like"/>
    <property type="match status" value="1"/>
</dbReference>
<keyword evidence="1" id="KW-0001">2Fe-2S</keyword>
<reference evidence="6" key="1">
    <citation type="journal article" date="2011" name="PLoS Pathog.">
        <title>Comparative genomics yields insights into niche adaptation of plant vascular wilt pathogens.</title>
        <authorList>
            <person name="Klosterman S.J."/>
            <person name="Subbarao K.V."/>
            <person name="Kang S."/>
            <person name="Veronese P."/>
            <person name="Gold S.E."/>
            <person name="Thomma B.P.H.J."/>
            <person name="Chen Z."/>
            <person name="Henrissat B."/>
            <person name="Lee Y.-H."/>
            <person name="Park J."/>
            <person name="Garcia-Pedrajas M.D."/>
            <person name="Barbara D.J."/>
            <person name="Anchieta A."/>
            <person name="de Jonge R."/>
            <person name="Santhanam P."/>
            <person name="Maruthachalam K."/>
            <person name="Atallah Z."/>
            <person name="Amyotte S.G."/>
            <person name="Paz Z."/>
            <person name="Inderbitzin P."/>
            <person name="Hayes R.J."/>
            <person name="Heiman D.I."/>
            <person name="Young S."/>
            <person name="Zeng Q."/>
            <person name="Engels R."/>
            <person name="Galagan J."/>
            <person name="Cuomo C.A."/>
            <person name="Dobinson K.F."/>
            <person name="Ma L.-J."/>
        </authorList>
    </citation>
    <scope>NUCLEOTIDE SEQUENCE [LARGE SCALE GENOMIC DNA]</scope>
    <source>
        <strain evidence="6">VaMs.102 / ATCC MYA-4576 / FGSC 10136</strain>
    </source>
</reference>
<dbReference type="Gene3D" id="3.10.20.30">
    <property type="match status" value="1"/>
</dbReference>
<dbReference type="GeneID" id="9528845"/>
<gene>
    <name evidence="5" type="ORF">VDBG_00336</name>
</gene>
<dbReference type="Pfam" id="PF00111">
    <property type="entry name" value="Fer2"/>
    <property type="match status" value="1"/>
</dbReference>
<evidence type="ECO:0000256" key="3">
    <source>
        <dbReference type="SAM" id="MobiDB-lite"/>
    </source>
</evidence>
<dbReference type="GO" id="GO:0051537">
    <property type="term" value="F:2 iron, 2 sulfur cluster binding"/>
    <property type="evidence" value="ECO:0007669"/>
    <property type="project" value="UniProtKB-KW"/>
</dbReference>
<dbReference type="eggNOG" id="ENOG502SEJJ">
    <property type="taxonomic scope" value="Eukaryota"/>
</dbReference>
<dbReference type="AlphaFoldDB" id="C9S5F7"/>
<dbReference type="InterPro" id="IPR052353">
    <property type="entry name" value="Benzoxazolinone_Detox_Enz"/>
</dbReference>
<keyword evidence="5" id="KW-0223">Dioxygenase</keyword>
<dbReference type="PROSITE" id="PS00197">
    <property type="entry name" value="2FE2S_FER_1"/>
    <property type="match status" value="1"/>
</dbReference>
<sequence length="229" mass="25383">MPGPDGVVQGGQVHKRRSPTLTRRATTSLSLAESVLQRFWLRWRHTTASITTLSCISAVRSAADVPFRQRIEKLGTSVKVYDKSKGQHLDIREIVRTLKWNSQLYFCGPTRMIESGRRAVQEFGVDENEVHYEAFSADTTGDPFDAEVSNRAGKIVHVTREETLLEVLKREFGGDQVESSCEVGNCGTCKINLKDGTVEHRGTALTTEQKGSSMLSCVSRGIGRIVVEV</sequence>
<dbReference type="STRING" id="526221.C9S5F7"/>
<feature type="compositionally biased region" description="Low complexity" evidence="3">
    <location>
        <begin position="1"/>
        <end position="12"/>
    </location>
</feature>
<dbReference type="OrthoDB" id="5390at2759"/>
<dbReference type="EMBL" id="DS985214">
    <property type="protein sequence ID" value="EEY14229.1"/>
    <property type="molecule type" value="Genomic_DNA"/>
</dbReference>
<dbReference type="GO" id="GO:0051213">
    <property type="term" value="F:dioxygenase activity"/>
    <property type="evidence" value="ECO:0007669"/>
    <property type="project" value="UniProtKB-KW"/>
</dbReference>
<dbReference type="SUPFAM" id="SSF52343">
    <property type="entry name" value="Ferredoxin reductase-like, C-terminal NADP-linked domain"/>
    <property type="match status" value="1"/>
</dbReference>
<dbReference type="InterPro" id="IPR018247">
    <property type="entry name" value="EF_Hand_1_Ca_BS"/>
</dbReference>
<keyword evidence="2" id="KW-0411">Iron-sulfur</keyword>
<dbReference type="Proteomes" id="UP000008698">
    <property type="component" value="Unassembled WGS sequence"/>
</dbReference>
<dbReference type="InterPro" id="IPR036010">
    <property type="entry name" value="2Fe-2S_ferredoxin-like_sf"/>
</dbReference>
<keyword evidence="1" id="KW-0408">Iron</keyword>
<keyword evidence="1" id="KW-0479">Metal-binding</keyword>
<dbReference type="KEGG" id="val:VDBG_00336"/>
<evidence type="ECO:0000259" key="4">
    <source>
        <dbReference type="PROSITE" id="PS51085"/>
    </source>
</evidence>
<dbReference type="PROSITE" id="PS00018">
    <property type="entry name" value="EF_HAND_1"/>
    <property type="match status" value="1"/>
</dbReference>
<keyword evidence="6" id="KW-1185">Reference proteome</keyword>
<dbReference type="CDD" id="cd00207">
    <property type="entry name" value="fer2"/>
    <property type="match status" value="1"/>
</dbReference>
<dbReference type="PANTHER" id="PTHR30212:SF2">
    <property type="entry name" value="PROTEIN YIIM"/>
    <property type="match status" value="1"/>
</dbReference>
<feature type="domain" description="2Fe-2S ferredoxin-type" evidence="4">
    <location>
        <begin position="146"/>
        <end position="229"/>
    </location>
</feature>
<evidence type="ECO:0000256" key="1">
    <source>
        <dbReference type="ARBA" id="ARBA00022714"/>
    </source>
</evidence>
<dbReference type="InterPro" id="IPR012675">
    <property type="entry name" value="Beta-grasp_dom_sf"/>
</dbReference>
<dbReference type="InterPro" id="IPR039261">
    <property type="entry name" value="FNR_nucleotide-bd"/>
</dbReference>
<dbReference type="InterPro" id="IPR006058">
    <property type="entry name" value="2Fe2S_fd_BS"/>
</dbReference>
<name>C9S5F7_VERA1</name>
<dbReference type="OMA" id="CGTCETD"/>
<feature type="region of interest" description="Disordered" evidence="3">
    <location>
        <begin position="1"/>
        <end position="21"/>
    </location>
</feature>
<protein>
    <submittedName>
        <fullName evidence="5">3-chlorobenzoate-3,4-dioxygenase reductase subunit</fullName>
    </submittedName>
</protein>
<accession>C9S5F7</accession>
<dbReference type="InterPro" id="IPR001041">
    <property type="entry name" value="2Fe-2S_ferredoxin-type"/>
</dbReference>
<dbReference type="PROSITE" id="PS51085">
    <property type="entry name" value="2FE2S_FER_2"/>
    <property type="match status" value="1"/>
</dbReference>
<evidence type="ECO:0000313" key="5">
    <source>
        <dbReference type="EMBL" id="EEY14229.1"/>
    </source>
</evidence>
<dbReference type="PANTHER" id="PTHR30212">
    <property type="entry name" value="PROTEIN YIIM"/>
    <property type="match status" value="1"/>
</dbReference>
<dbReference type="HOGENOM" id="CLU_1210588_0_0_1"/>
<evidence type="ECO:0000313" key="6">
    <source>
        <dbReference type="Proteomes" id="UP000008698"/>
    </source>
</evidence>
<dbReference type="Gene3D" id="3.40.50.80">
    <property type="entry name" value="Nucleotide-binding domain of ferredoxin-NADP reductase (FNR) module"/>
    <property type="match status" value="1"/>
</dbReference>
<organism evidence="6">
    <name type="scientific">Verticillium alfalfae (strain VaMs.102 / ATCC MYA-4576 / FGSC 10136)</name>
    <name type="common">Verticillium wilt of alfalfa</name>
    <name type="synonym">Verticillium albo-atrum</name>
    <dbReference type="NCBI Taxonomy" id="526221"/>
    <lineage>
        <taxon>Eukaryota</taxon>
        <taxon>Fungi</taxon>
        <taxon>Dikarya</taxon>
        <taxon>Ascomycota</taxon>
        <taxon>Pezizomycotina</taxon>
        <taxon>Sordariomycetes</taxon>
        <taxon>Hypocreomycetidae</taxon>
        <taxon>Glomerellales</taxon>
        <taxon>Plectosphaerellaceae</taxon>
        <taxon>Verticillium</taxon>
    </lineage>
</organism>
<proteinExistence type="predicted"/>
<dbReference type="RefSeq" id="XP_003008655.1">
    <property type="nucleotide sequence ID" value="XM_003008609.1"/>
</dbReference>
<evidence type="ECO:0000256" key="2">
    <source>
        <dbReference type="ARBA" id="ARBA00023014"/>
    </source>
</evidence>